<dbReference type="InterPro" id="IPR006665">
    <property type="entry name" value="OmpA-like"/>
</dbReference>
<feature type="domain" description="OmpA-like" evidence="7">
    <location>
        <begin position="99"/>
        <end position="215"/>
    </location>
</feature>
<evidence type="ECO:0000256" key="2">
    <source>
        <dbReference type="ARBA" id="ARBA00023136"/>
    </source>
</evidence>
<dbReference type="CDD" id="cd07185">
    <property type="entry name" value="OmpA_C-like"/>
    <property type="match status" value="1"/>
</dbReference>
<evidence type="ECO:0000259" key="7">
    <source>
        <dbReference type="PROSITE" id="PS51123"/>
    </source>
</evidence>
<name>A0A2N8ZC77_9VIBR</name>
<dbReference type="AlphaFoldDB" id="A0A2N8ZC77"/>
<comment type="subcellular location">
    <subcellularLocation>
        <location evidence="1">Cell outer membrane</location>
    </subcellularLocation>
</comment>
<dbReference type="Proteomes" id="UP000235828">
    <property type="component" value="Chromosome A"/>
</dbReference>
<organism evidence="8 9">
    <name type="scientific">Vibrio tapetis subsp. tapetis</name>
    <dbReference type="NCBI Taxonomy" id="1671868"/>
    <lineage>
        <taxon>Bacteria</taxon>
        <taxon>Pseudomonadati</taxon>
        <taxon>Pseudomonadota</taxon>
        <taxon>Gammaproteobacteria</taxon>
        <taxon>Vibrionales</taxon>
        <taxon>Vibrionaceae</taxon>
        <taxon>Vibrio</taxon>
    </lineage>
</organism>
<dbReference type="Pfam" id="PF00691">
    <property type="entry name" value="OmpA"/>
    <property type="match status" value="1"/>
</dbReference>
<keyword evidence="9" id="KW-1185">Reference proteome</keyword>
<dbReference type="OrthoDB" id="9792521at2"/>
<dbReference type="EMBL" id="LT960611">
    <property type="protein sequence ID" value="SON49502.1"/>
    <property type="molecule type" value="Genomic_DNA"/>
</dbReference>
<feature type="chain" id="PRO_5014763796" evidence="6">
    <location>
        <begin position="22"/>
        <end position="217"/>
    </location>
</feature>
<dbReference type="SUPFAM" id="SSF103088">
    <property type="entry name" value="OmpA-like"/>
    <property type="match status" value="1"/>
</dbReference>
<protein>
    <submittedName>
        <fullName evidence="8">Outer membrane protein</fullName>
    </submittedName>
</protein>
<dbReference type="PROSITE" id="PS51123">
    <property type="entry name" value="OMPA_2"/>
    <property type="match status" value="1"/>
</dbReference>
<keyword evidence="3" id="KW-0998">Cell outer membrane</keyword>
<evidence type="ECO:0000313" key="9">
    <source>
        <dbReference type="Proteomes" id="UP000235828"/>
    </source>
</evidence>
<accession>A0A2N8ZC77</accession>
<evidence type="ECO:0000256" key="5">
    <source>
        <dbReference type="SAM" id="MobiDB-lite"/>
    </source>
</evidence>
<dbReference type="GO" id="GO:0009279">
    <property type="term" value="C:cell outer membrane"/>
    <property type="evidence" value="ECO:0007669"/>
    <property type="project" value="UniProtKB-SubCell"/>
</dbReference>
<dbReference type="PANTHER" id="PTHR30329">
    <property type="entry name" value="STATOR ELEMENT OF FLAGELLAR MOTOR COMPLEX"/>
    <property type="match status" value="1"/>
</dbReference>
<dbReference type="InterPro" id="IPR050330">
    <property type="entry name" value="Bact_OuterMem_StrucFunc"/>
</dbReference>
<dbReference type="InterPro" id="IPR036737">
    <property type="entry name" value="OmpA-like_sf"/>
</dbReference>
<keyword evidence="2 4" id="KW-0472">Membrane</keyword>
<dbReference type="RefSeq" id="WP_145958557.1">
    <property type="nucleotide sequence ID" value="NZ_LT960611.1"/>
</dbReference>
<gene>
    <name evidence="8" type="ORF">VTAP4600_A1523</name>
</gene>
<reference evidence="8 9" key="1">
    <citation type="submission" date="2017-10" db="EMBL/GenBank/DDBJ databases">
        <authorList>
            <person name="Banno H."/>
            <person name="Chua N.-H."/>
        </authorList>
    </citation>
    <scope>NUCLEOTIDE SEQUENCE [LARGE SCALE GENOMIC DNA]</scope>
    <source>
        <strain evidence="8">Vibrio tapetis CECT4600</strain>
    </source>
</reference>
<evidence type="ECO:0000256" key="4">
    <source>
        <dbReference type="PROSITE-ProRule" id="PRU00473"/>
    </source>
</evidence>
<dbReference type="PRINTS" id="PR01021">
    <property type="entry name" value="OMPADOMAIN"/>
</dbReference>
<evidence type="ECO:0000256" key="3">
    <source>
        <dbReference type="ARBA" id="ARBA00023237"/>
    </source>
</evidence>
<dbReference type="Gene3D" id="3.30.1330.60">
    <property type="entry name" value="OmpA-like domain"/>
    <property type="match status" value="1"/>
</dbReference>
<evidence type="ECO:0000256" key="6">
    <source>
        <dbReference type="SAM" id="SignalP"/>
    </source>
</evidence>
<evidence type="ECO:0000256" key="1">
    <source>
        <dbReference type="ARBA" id="ARBA00004442"/>
    </source>
</evidence>
<feature type="region of interest" description="Disordered" evidence="5">
    <location>
        <begin position="191"/>
        <end position="217"/>
    </location>
</feature>
<keyword evidence="6" id="KW-0732">Signal</keyword>
<evidence type="ECO:0000313" key="8">
    <source>
        <dbReference type="EMBL" id="SON49502.1"/>
    </source>
</evidence>
<feature type="signal peptide" evidence="6">
    <location>
        <begin position="1"/>
        <end position="21"/>
    </location>
</feature>
<proteinExistence type="predicted"/>
<sequence>MNRKVWLFTMIALFGSQSVLGQDVNQELNFYCNAAGAEFEQSVKVGQAKTVLINAGSLHQIEMDSGYNASVENLVGEMKRVGLTSECAEFLVSQGRVKSIEGDSDVYARVYFDFNKHQLTSQSRYVLRSVAAQLRSAPSDLIVEGHADSVGDHGYNFTLGLKRSETVTEYLVERGVKKDSLVAISKGETAPIASNGNAKGRQKNRRVDLLAEPASEN</sequence>
<dbReference type="PANTHER" id="PTHR30329:SF21">
    <property type="entry name" value="LIPOPROTEIN YIAD-RELATED"/>
    <property type="match status" value="1"/>
</dbReference>
<dbReference type="KEGG" id="vta:A1523"/>
<dbReference type="InterPro" id="IPR006664">
    <property type="entry name" value="OMP_bac"/>
</dbReference>